<dbReference type="EMBL" id="LR798294">
    <property type="protein sequence ID" value="CAB5221695.1"/>
    <property type="molecule type" value="Genomic_DNA"/>
</dbReference>
<gene>
    <name evidence="1" type="ORF">UFOVP242_28</name>
</gene>
<proteinExistence type="predicted"/>
<sequence>MRSQDKEIKMINDLKALEGVSVPTMTDFWTWVKKAFTPSYQSEVEMYLKDSVDHRDLEHRMRTLMRRGML</sequence>
<organism evidence="1">
    <name type="scientific">uncultured Caudovirales phage</name>
    <dbReference type="NCBI Taxonomy" id="2100421"/>
    <lineage>
        <taxon>Viruses</taxon>
        <taxon>Duplodnaviria</taxon>
        <taxon>Heunggongvirae</taxon>
        <taxon>Uroviricota</taxon>
        <taxon>Caudoviricetes</taxon>
        <taxon>Peduoviridae</taxon>
        <taxon>Maltschvirus</taxon>
        <taxon>Maltschvirus maltsch</taxon>
    </lineage>
</organism>
<protein>
    <submittedName>
        <fullName evidence="1">Uncharacterized protein</fullName>
    </submittedName>
</protein>
<evidence type="ECO:0000313" key="1">
    <source>
        <dbReference type="EMBL" id="CAB5221695.1"/>
    </source>
</evidence>
<name>A0A6J7WXS4_9CAUD</name>
<accession>A0A6J7WXS4</accession>
<reference evidence="1" key="1">
    <citation type="submission" date="2020-05" db="EMBL/GenBank/DDBJ databases">
        <authorList>
            <person name="Chiriac C."/>
            <person name="Salcher M."/>
            <person name="Ghai R."/>
            <person name="Kavagutti S V."/>
        </authorList>
    </citation>
    <scope>NUCLEOTIDE SEQUENCE</scope>
</reference>